<evidence type="ECO:0000313" key="1">
    <source>
        <dbReference type="EMBL" id="MBF8436552.1"/>
    </source>
</evidence>
<dbReference type="RefSeq" id="WP_270453455.1">
    <property type="nucleotide sequence ID" value="NZ_JADPIE010000003.1"/>
</dbReference>
<dbReference type="InterPro" id="IPR011009">
    <property type="entry name" value="Kinase-like_dom_sf"/>
</dbReference>
<reference evidence="1" key="1">
    <citation type="submission" date="2020-11" db="EMBL/GenBank/DDBJ databases">
        <title>Halonatronomonas betainensis gen. nov., sp. nov. a novel haloalkaliphilic representative of the family Halanaerobiacae capable of betaine degradation.</title>
        <authorList>
            <person name="Boltyanskaya Y."/>
            <person name="Kevbrin V."/>
            <person name="Detkova E."/>
            <person name="Grouzdev D.S."/>
            <person name="Koziaeva V."/>
            <person name="Zhilina T."/>
        </authorList>
    </citation>
    <scope>NUCLEOTIDE SEQUENCE</scope>
    <source>
        <strain evidence="1">Z-7014</strain>
    </source>
</reference>
<evidence type="ECO:0008006" key="3">
    <source>
        <dbReference type="Google" id="ProtNLM"/>
    </source>
</evidence>
<name>A0A931APJ2_9FIRM</name>
<gene>
    <name evidence="1" type="ORF">I0Q91_05650</name>
</gene>
<dbReference type="AlphaFoldDB" id="A0A931APJ2"/>
<dbReference type="EMBL" id="JADPIE010000003">
    <property type="protein sequence ID" value="MBF8436552.1"/>
    <property type="molecule type" value="Genomic_DNA"/>
</dbReference>
<evidence type="ECO:0000313" key="2">
    <source>
        <dbReference type="Proteomes" id="UP000621436"/>
    </source>
</evidence>
<dbReference type="Pfam" id="PF06293">
    <property type="entry name" value="Kdo"/>
    <property type="match status" value="1"/>
</dbReference>
<sequence>MQDISGTIYYNKKIDDSREARLAIHRDNPLDFEKYLAEIPEIFKEGTSLVYQNSRNTIKKFQTEFGLDNPLIIKKFGQQGLYDNIRFRVSKSRAFRSFRAANWLEELNILIPQPYLAIEYRTTGNKLINSYYISEFVEFDFDLYKVYRENPLPGKTEQVISELGKMVSKIHNHNIIYGDLHPNNIHFVRTDSDSYKFFLIDYNRIKKSSNISLKQRAKDLYRLRIPDKYASAFFDGYDYIGKDTKLHKYIDKYYNRHHLFKQVKKKIRN</sequence>
<dbReference type="Proteomes" id="UP000621436">
    <property type="component" value="Unassembled WGS sequence"/>
</dbReference>
<accession>A0A931APJ2</accession>
<keyword evidence="2" id="KW-1185">Reference proteome</keyword>
<protein>
    <recommendedName>
        <fullName evidence="3">Lipopolysaccharide kinase (Kdo/WaaP) family protein</fullName>
    </recommendedName>
</protein>
<proteinExistence type="predicted"/>
<dbReference type="Gene3D" id="1.10.510.10">
    <property type="entry name" value="Transferase(Phosphotransferase) domain 1"/>
    <property type="match status" value="1"/>
</dbReference>
<dbReference type="SUPFAM" id="SSF56112">
    <property type="entry name" value="Protein kinase-like (PK-like)"/>
    <property type="match status" value="1"/>
</dbReference>
<comment type="caution">
    <text evidence="1">The sequence shown here is derived from an EMBL/GenBank/DDBJ whole genome shotgun (WGS) entry which is preliminary data.</text>
</comment>
<organism evidence="1 2">
    <name type="scientific">Halonatronomonas betaini</name>
    <dbReference type="NCBI Taxonomy" id="2778430"/>
    <lineage>
        <taxon>Bacteria</taxon>
        <taxon>Bacillati</taxon>
        <taxon>Bacillota</taxon>
        <taxon>Clostridia</taxon>
        <taxon>Halanaerobiales</taxon>
        <taxon>Halarsenatibacteraceae</taxon>
        <taxon>Halonatronomonas</taxon>
    </lineage>
</organism>